<gene>
    <name evidence="4" type="ORF">CTI12_AA012410</name>
</gene>
<dbReference type="AlphaFoldDB" id="A0A2U1QM68"/>
<comment type="caution">
    <text evidence="4">The sequence shown here is derived from an EMBL/GenBank/DDBJ whole genome shotgun (WGS) entry which is preliminary data.</text>
</comment>
<dbReference type="EMBL" id="PKPP01000034">
    <property type="protein sequence ID" value="PWA99114.1"/>
    <property type="molecule type" value="Genomic_DNA"/>
</dbReference>
<keyword evidence="5" id="KW-1185">Reference proteome</keyword>
<dbReference type="PANTHER" id="PTHR32212:SF461">
    <property type="entry name" value="F-BOX DOMAIN-CONTAINING PROTEIN"/>
    <property type="match status" value="1"/>
</dbReference>
<dbReference type="InterPro" id="IPR032675">
    <property type="entry name" value="LRR_dom_sf"/>
</dbReference>
<reference evidence="4 5" key="1">
    <citation type="journal article" date="2018" name="Mol. Plant">
        <title>The genome of Artemisia annua provides insight into the evolution of Asteraceae family and artemisinin biosynthesis.</title>
        <authorList>
            <person name="Shen Q."/>
            <person name="Zhang L."/>
            <person name="Liao Z."/>
            <person name="Wang S."/>
            <person name="Yan T."/>
            <person name="Shi P."/>
            <person name="Liu M."/>
            <person name="Fu X."/>
            <person name="Pan Q."/>
            <person name="Wang Y."/>
            <person name="Lv Z."/>
            <person name="Lu X."/>
            <person name="Zhang F."/>
            <person name="Jiang W."/>
            <person name="Ma Y."/>
            <person name="Chen M."/>
            <person name="Hao X."/>
            <person name="Li L."/>
            <person name="Tang Y."/>
            <person name="Lv G."/>
            <person name="Zhou Y."/>
            <person name="Sun X."/>
            <person name="Brodelius P.E."/>
            <person name="Rose J.K.C."/>
            <person name="Tang K."/>
        </authorList>
    </citation>
    <scope>NUCLEOTIDE SEQUENCE [LARGE SCALE GENOMIC DNA]</scope>
    <source>
        <strain evidence="5">cv. Huhao1</strain>
        <tissue evidence="4">Leaf</tissue>
    </source>
</reference>
<protein>
    <submittedName>
        <fullName evidence="4">F-box domain, cyclin-like protein</fullName>
    </submittedName>
</protein>
<dbReference type="InterPro" id="IPR036047">
    <property type="entry name" value="F-box-like_dom_sf"/>
</dbReference>
<feature type="domain" description="F-box" evidence="3">
    <location>
        <begin position="15"/>
        <end position="68"/>
    </location>
</feature>
<sequence length="675" mass="76218">MDLVPEGESIVAEEEDRISKLPDDIIHRILSFLDMKCAVQTSAVSRKWKHIWTSMPYLNLNSQVFPKLPQFAKFVKQTLSRRKNLTEVSTVDLRFTGSVTQFFVKSIVSYAYSHNVRQMTFAWLTESSCEFPQFLFSSHTLKNLTIAVNDHHFSTGLDGMCRFPELTWDFPSLETLHLSGMALGHYHGAKSINLFSKCVNLKDLTLHKCSMYGLKIVNVCCPQLSNLTISRVGAYPEVFQVVAPQLKNLTASISSIFPRYIGVDFLQLSVEGFSSLEKVNLSKSNDNDRKEKNFTRLLDLFQKLSCAKCLILDMDIIQTLSSDLDLLSRVPCPFHNLKCLKINTSRLKHTDPIPKIPTEVRNYLLENSPSATFIIDSTQVSHKRPRQQVHDNTITKKVARLNEKVQNQDEVIRDNEGKIQELKEKLKVIEAEKLQHENLMSHIVIQGKMEKLEGQIESGNPNYEVIRLVGRDIKSVIDLLPESLKVAMEAEFSCQYEELKSRFHAHVNATQWAKIENELGNLRDNDRTSLNNTHVQSDVSVAELPRARGPSSTNNEMIRLREASTSSGTILFDREILAQVIKGKQHGHISSVGKKSIFSASQARQQSSLAELEEKVKKQEEELKAAKEAAKTTQSQVAQMMAFMRSQPGWAEQLARGLPSSSRNDGDDAGEGNGE</sequence>
<evidence type="ECO:0000313" key="4">
    <source>
        <dbReference type="EMBL" id="PWA99114.1"/>
    </source>
</evidence>
<keyword evidence="1" id="KW-0175">Coiled coil</keyword>
<dbReference type="Gene3D" id="3.80.10.10">
    <property type="entry name" value="Ribonuclease Inhibitor"/>
    <property type="match status" value="1"/>
</dbReference>
<evidence type="ECO:0000259" key="3">
    <source>
        <dbReference type="PROSITE" id="PS50181"/>
    </source>
</evidence>
<name>A0A2U1QM68_ARTAN</name>
<dbReference type="InterPro" id="IPR001810">
    <property type="entry name" value="F-box_dom"/>
</dbReference>
<accession>A0A2U1QM68</accession>
<evidence type="ECO:0000256" key="1">
    <source>
        <dbReference type="SAM" id="Coils"/>
    </source>
</evidence>
<dbReference type="SMART" id="SM00256">
    <property type="entry name" value="FBOX"/>
    <property type="match status" value="1"/>
</dbReference>
<dbReference type="Proteomes" id="UP000245207">
    <property type="component" value="Unassembled WGS sequence"/>
</dbReference>
<dbReference type="PROSITE" id="PS50181">
    <property type="entry name" value="FBOX"/>
    <property type="match status" value="1"/>
</dbReference>
<evidence type="ECO:0000256" key="2">
    <source>
        <dbReference type="SAM" id="MobiDB-lite"/>
    </source>
</evidence>
<dbReference type="CDD" id="cd22160">
    <property type="entry name" value="F-box_AtFBL13-like"/>
    <property type="match status" value="1"/>
</dbReference>
<proteinExistence type="predicted"/>
<dbReference type="Gene3D" id="1.20.1280.50">
    <property type="match status" value="1"/>
</dbReference>
<organism evidence="4 5">
    <name type="scientific">Artemisia annua</name>
    <name type="common">Sweet wormwood</name>
    <dbReference type="NCBI Taxonomy" id="35608"/>
    <lineage>
        <taxon>Eukaryota</taxon>
        <taxon>Viridiplantae</taxon>
        <taxon>Streptophyta</taxon>
        <taxon>Embryophyta</taxon>
        <taxon>Tracheophyta</taxon>
        <taxon>Spermatophyta</taxon>
        <taxon>Magnoliopsida</taxon>
        <taxon>eudicotyledons</taxon>
        <taxon>Gunneridae</taxon>
        <taxon>Pentapetalae</taxon>
        <taxon>asterids</taxon>
        <taxon>campanulids</taxon>
        <taxon>Asterales</taxon>
        <taxon>Asteraceae</taxon>
        <taxon>Asteroideae</taxon>
        <taxon>Anthemideae</taxon>
        <taxon>Artemisiinae</taxon>
        <taxon>Artemisia</taxon>
    </lineage>
</organism>
<dbReference type="SUPFAM" id="SSF81383">
    <property type="entry name" value="F-box domain"/>
    <property type="match status" value="1"/>
</dbReference>
<feature type="coiled-coil region" evidence="1">
    <location>
        <begin position="405"/>
        <end position="439"/>
    </location>
</feature>
<dbReference type="PANTHER" id="PTHR32212">
    <property type="entry name" value="CYCLIN-LIKE F-BOX"/>
    <property type="match status" value="1"/>
</dbReference>
<feature type="coiled-coil region" evidence="1">
    <location>
        <begin position="602"/>
        <end position="636"/>
    </location>
</feature>
<dbReference type="InterPro" id="IPR053781">
    <property type="entry name" value="F-box_AtFBL13-like"/>
</dbReference>
<dbReference type="OrthoDB" id="5405297at2759"/>
<dbReference type="SUPFAM" id="SSF52047">
    <property type="entry name" value="RNI-like"/>
    <property type="match status" value="1"/>
</dbReference>
<dbReference type="Pfam" id="PF00646">
    <property type="entry name" value="F-box"/>
    <property type="match status" value="1"/>
</dbReference>
<feature type="region of interest" description="Disordered" evidence="2">
    <location>
        <begin position="648"/>
        <end position="675"/>
    </location>
</feature>
<evidence type="ECO:0000313" key="5">
    <source>
        <dbReference type="Proteomes" id="UP000245207"/>
    </source>
</evidence>